<accession>A0A6J7G295</accession>
<dbReference type="SUPFAM" id="SSF52833">
    <property type="entry name" value="Thioredoxin-like"/>
    <property type="match status" value="1"/>
</dbReference>
<proteinExistence type="predicted"/>
<dbReference type="Pfam" id="PF06999">
    <property type="entry name" value="Suc_Fer-like"/>
    <property type="match status" value="1"/>
</dbReference>
<dbReference type="InterPro" id="IPR009737">
    <property type="entry name" value="Aim32/Apd1-like"/>
</dbReference>
<reference evidence="1" key="1">
    <citation type="submission" date="2020-05" db="EMBL/GenBank/DDBJ databases">
        <authorList>
            <person name="Chiriac C."/>
            <person name="Salcher M."/>
            <person name="Ghai R."/>
            <person name="Kavagutti S V."/>
        </authorList>
    </citation>
    <scope>NUCLEOTIDE SEQUENCE</scope>
</reference>
<dbReference type="EMBL" id="CAFBMR010000001">
    <property type="protein sequence ID" value="CAB4900468.1"/>
    <property type="molecule type" value="Genomic_DNA"/>
</dbReference>
<dbReference type="InterPro" id="IPR036249">
    <property type="entry name" value="Thioredoxin-like_sf"/>
</dbReference>
<protein>
    <submittedName>
        <fullName evidence="1">Unannotated protein</fullName>
    </submittedName>
</protein>
<organism evidence="1">
    <name type="scientific">freshwater metagenome</name>
    <dbReference type="NCBI Taxonomy" id="449393"/>
    <lineage>
        <taxon>unclassified sequences</taxon>
        <taxon>metagenomes</taxon>
        <taxon>ecological metagenomes</taxon>
    </lineage>
</organism>
<dbReference type="AlphaFoldDB" id="A0A6J7G295"/>
<evidence type="ECO:0000313" key="1">
    <source>
        <dbReference type="EMBL" id="CAB4900468.1"/>
    </source>
</evidence>
<sequence>MSDRCSLASRAAGIPLAGTAPQTPAWLVVEQRIPWAARALESERLDDHLRSLLVCVPATVLLARWQGAAGPERFWYSAAASSGLISGYVSELVDVLSAGSPLATMASTLPVDPVLFVCANSKRDVCCAIESKPLLAQLSERADVWQCTHIGGHRFAPTALLLPTAMVYGRLTAEIAVAALDFASRDEVETTYARGYSWLTSLEQIADIHVRRRYQITCAHSLTFEASDADTSTPQVTVRHTDGRSWQVLLQRRQSEPVLEACGRDPLSETYYSLESIAAVS</sequence>
<name>A0A6J7G295_9ZZZZ</name>
<gene>
    <name evidence="1" type="ORF">UFOPK3610_00092</name>
</gene>